<feature type="transmembrane region" description="Helical" evidence="1">
    <location>
        <begin position="67"/>
        <end position="96"/>
    </location>
</feature>
<protein>
    <submittedName>
        <fullName evidence="2">Uncharacterized protein</fullName>
    </submittedName>
</protein>
<reference evidence="2 3" key="1">
    <citation type="journal article" date="2021" name="Sci. Rep.">
        <title>Chromosome anchoring in Senegalese sole (Solea senegalensis) reveals sex-associated markers and genome rearrangements in flatfish.</title>
        <authorList>
            <person name="Guerrero-Cozar I."/>
            <person name="Gomez-Garrido J."/>
            <person name="Berbel C."/>
            <person name="Martinez-Blanch J.F."/>
            <person name="Alioto T."/>
            <person name="Claros M.G."/>
            <person name="Gagnaire P.A."/>
            <person name="Manchado M."/>
        </authorList>
    </citation>
    <scope>NUCLEOTIDE SEQUENCE [LARGE SCALE GENOMIC DNA]</scope>
    <source>
        <strain evidence="2">Sse05_10M</strain>
    </source>
</reference>
<keyword evidence="1" id="KW-1133">Transmembrane helix</keyword>
<feature type="transmembrane region" description="Helical" evidence="1">
    <location>
        <begin position="108"/>
        <end position="129"/>
    </location>
</feature>
<feature type="transmembrane region" description="Helical" evidence="1">
    <location>
        <begin position="463"/>
        <end position="481"/>
    </location>
</feature>
<dbReference type="Proteomes" id="UP000693946">
    <property type="component" value="Linkage Group LG9"/>
</dbReference>
<feature type="transmembrane region" description="Helical" evidence="1">
    <location>
        <begin position="437"/>
        <end position="457"/>
    </location>
</feature>
<feature type="transmembrane region" description="Helical" evidence="1">
    <location>
        <begin position="318"/>
        <end position="341"/>
    </location>
</feature>
<comment type="caution">
    <text evidence="2">The sequence shown here is derived from an EMBL/GenBank/DDBJ whole genome shotgun (WGS) entry which is preliminary data.</text>
</comment>
<dbReference type="AlphaFoldDB" id="A0AAV6PPT1"/>
<dbReference type="EMBL" id="JAGKHQ010000021">
    <property type="protein sequence ID" value="KAG7474345.1"/>
    <property type="molecule type" value="Genomic_DNA"/>
</dbReference>
<evidence type="ECO:0000256" key="1">
    <source>
        <dbReference type="SAM" id="Phobius"/>
    </source>
</evidence>
<feature type="transmembrane region" description="Helical" evidence="1">
    <location>
        <begin position="12"/>
        <end position="32"/>
    </location>
</feature>
<evidence type="ECO:0000313" key="3">
    <source>
        <dbReference type="Proteomes" id="UP000693946"/>
    </source>
</evidence>
<keyword evidence="3" id="KW-1185">Reference proteome</keyword>
<evidence type="ECO:0000313" key="2">
    <source>
        <dbReference type="EMBL" id="KAG7474345.1"/>
    </source>
</evidence>
<accession>A0AAV6PPT1</accession>
<name>A0AAV6PPT1_SOLSE</name>
<feature type="transmembrane region" description="Helical" evidence="1">
    <location>
        <begin position="293"/>
        <end position="311"/>
    </location>
</feature>
<proteinExistence type="predicted"/>
<keyword evidence="1" id="KW-0472">Membrane</keyword>
<dbReference type="PROSITE" id="PS51257">
    <property type="entry name" value="PROKAR_LIPOPROTEIN"/>
    <property type="match status" value="1"/>
</dbReference>
<feature type="transmembrane region" description="Helical" evidence="1">
    <location>
        <begin position="408"/>
        <end position="430"/>
    </location>
</feature>
<organism evidence="2 3">
    <name type="scientific">Solea senegalensis</name>
    <name type="common">Senegalese sole</name>
    <dbReference type="NCBI Taxonomy" id="28829"/>
    <lineage>
        <taxon>Eukaryota</taxon>
        <taxon>Metazoa</taxon>
        <taxon>Chordata</taxon>
        <taxon>Craniata</taxon>
        <taxon>Vertebrata</taxon>
        <taxon>Euteleostomi</taxon>
        <taxon>Actinopterygii</taxon>
        <taxon>Neopterygii</taxon>
        <taxon>Teleostei</taxon>
        <taxon>Neoteleostei</taxon>
        <taxon>Acanthomorphata</taxon>
        <taxon>Carangaria</taxon>
        <taxon>Pleuronectiformes</taxon>
        <taxon>Pleuronectoidei</taxon>
        <taxon>Soleidae</taxon>
        <taxon>Solea</taxon>
    </lineage>
</organism>
<keyword evidence="1" id="KW-0812">Transmembrane</keyword>
<feature type="transmembrane region" description="Helical" evidence="1">
    <location>
        <begin position="135"/>
        <end position="154"/>
    </location>
</feature>
<sequence length="504" mass="52836">MAQTKMGARNPLTEAAVGFALGTVAGCILGATEDPLDKTLSMMTEAGSLRPVIEEIEKVGPLGLGTLIGASALTTATTSAVAGVILAAVAASMFVATRSCTASHSNSGGLWASAGLAGAFGTTLSGATLGLAVEWIVMKYGMMGLLWALSIFTLSKPPLHFVLKLLWKQSEACCTLGSTDWVREREQIESTESQQRQRVAVQIEQKILTLENGSDTSGNEDRTTWDTERRQREEIERKKVKAAEAEMEQRTLQEWINTVVVKHVDFLAFSGIPMTIVAIVTSGFGIFGYGGHQSVFIVLLALVIVMAYFLIKSSDFKFWMLVGCMGMLATFVIAMLTLHAGQMVVTTAMKMHATGQKPSREDVRTRMNQGSSLEALKAAFFVAKLCQLALGAAVGGPLVRQAAGEVKVIAGAALVALGLLVGVEVLAPALGKGGQSGALLGVVGAAGVSVGAASAVAGRWSSWQGTLGTVAGLVIGALAMGKWHVVNIGLQVPVAYVFAMTNPF</sequence>
<gene>
    <name evidence="2" type="ORF">JOB18_006762</name>
</gene>
<feature type="transmembrane region" description="Helical" evidence="1">
    <location>
        <begin position="266"/>
        <end position="287"/>
    </location>
</feature>